<dbReference type="AlphaFoldDB" id="A0A9D4IE33"/>
<gene>
    <name evidence="1" type="ORF">DPMN_170242</name>
</gene>
<accession>A0A9D4IE33</accession>
<reference evidence="1" key="1">
    <citation type="journal article" date="2019" name="bioRxiv">
        <title>The Genome of the Zebra Mussel, Dreissena polymorpha: A Resource for Invasive Species Research.</title>
        <authorList>
            <person name="McCartney M.A."/>
            <person name="Auch B."/>
            <person name="Kono T."/>
            <person name="Mallez S."/>
            <person name="Zhang Y."/>
            <person name="Obille A."/>
            <person name="Becker A."/>
            <person name="Abrahante J.E."/>
            <person name="Garbe J."/>
            <person name="Badalamenti J.P."/>
            <person name="Herman A."/>
            <person name="Mangelson H."/>
            <person name="Liachko I."/>
            <person name="Sullivan S."/>
            <person name="Sone E.D."/>
            <person name="Koren S."/>
            <person name="Silverstein K.A.T."/>
            <person name="Beckman K.B."/>
            <person name="Gohl D.M."/>
        </authorList>
    </citation>
    <scope>NUCLEOTIDE SEQUENCE</scope>
    <source>
        <strain evidence="1">Duluth1</strain>
        <tissue evidence="1">Whole animal</tissue>
    </source>
</reference>
<protein>
    <submittedName>
        <fullName evidence="1">Uncharacterized protein</fullName>
    </submittedName>
</protein>
<reference evidence="1" key="2">
    <citation type="submission" date="2020-11" db="EMBL/GenBank/DDBJ databases">
        <authorList>
            <person name="McCartney M.A."/>
            <person name="Auch B."/>
            <person name="Kono T."/>
            <person name="Mallez S."/>
            <person name="Becker A."/>
            <person name="Gohl D.M."/>
            <person name="Silverstein K.A.T."/>
            <person name="Koren S."/>
            <person name="Bechman K.B."/>
            <person name="Herman A."/>
            <person name="Abrahante J.E."/>
            <person name="Garbe J."/>
        </authorList>
    </citation>
    <scope>NUCLEOTIDE SEQUENCE</scope>
    <source>
        <strain evidence="1">Duluth1</strain>
        <tissue evidence="1">Whole animal</tissue>
    </source>
</reference>
<sequence>MSTLRKVSGLQDQQLVTMLSKDKHLVGVYVKDVLLREALAAIFQAFTGDTYDNANAECCSVLDRSRLRAMHAACAIGAVKKDTLNKKYQHLVGK</sequence>
<evidence type="ECO:0000313" key="2">
    <source>
        <dbReference type="Proteomes" id="UP000828390"/>
    </source>
</evidence>
<comment type="caution">
    <text evidence="1">The sequence shown here is derived from an EMBL/GenBank/DDBJ whole genome shotgun (WGS) entry which is preliminary data.</text>
</comment>
<name>A0A9D4IE33_DREPO</name>
<dbReference type="Proteomes" id="UP000828390">
    <property type="component" value="Unassembled WGS sequence"/>
</dbReference>
<dbReference type="EMBL" id="JAIWYP010000009">
    <property type="protein sequence ID" value="KAH3768997.1"/>
    <property type="molecule type" value="Genomic_DNA"/>
</dbReference>
<proteinExistence type="predicted"/>
<evidence type="ECO:0000313" key="1">
    <source>
        <dbReference type="EMBL" id="KAH3768997.1"/>
    </source>
</evidence>
<organism evidence="1 2">
    <name type="scientific">Dreissena polymorpha</name>
    <name type="common">Zebra mussel</name>
    <name type="synonym">Mytilus polymorpha</name>
    <dbReference type="NCBI Taxonomy" id="45954"/>
    <lineage>
        <taxon>Eukaryota</taxon>
        <taxon>Metazoa</taxon>
        <taxon>Spiralia</taxon>
        <taxon>Lophotrochozoa</taxon>
        <taxon>Mollusca</taxon>
        <taxon>Bivalvia</taxon>
        <taxon>Autobranchia</taxon>
        <taxon>Heteroconchia</taxon>
        <taxon>Euheterodonta</taxon>
        <taxon>Imparidentia</taxon>
        <taxon>Neoheterodontei</taxon>
        <taxon>Myida</taxon>
        <taxon>Dreissenoidea</taxon>
        <taxon>Dreissenidae</taxon>
        <taxon>Dreissena</taxon>
    </lineage>
</organism>
<keyword evidence="2" id="KW-1185">Reference proteome</keyword>